<feature type="compositionally biased region" description="Low complexity" evidence="1">
    <location>
        <begin position="608"/>
        <end position="622"/>
    </location>
</feature>
<feature type="region of interest" description="Disordered" evidence="1">
    <location>
        <begin position="312"/>
        <end position="335"/>
    </location>
</feature>
<accession>G0UNW6</accession>
<feature type="compositionally biased region" description="Low complexity" evidence="1">
    <location>
        <begin position="541"/>
        <end position="578"/>
    </location>
</feature>
<evidence type="ECO:0000313" key="2">
    <source>
        <dbReference type="EMBL" id="CCC91077.1"/>
    </source>
</evidence>
<feature type="compositionally biased region" description="Low complexity" evidence="1">
    <location>
        <begin position="319"/>
        <end position="335"/>
    </location>
</feature>
<dbReference type="EMBL" id="HE575319">
    <property type="protein sequence ID" value="CCC91077.1"/>
    <property type="molecule type" value="Genomic_DNA"/>
</dbReference>
<evidence type="ECO:0000256" key="1">
    <source>
        <dbReference type="SAM" id="MobiDB-lite"/>
    </source>
</evidence>
<protein>
    <submittedName>
        <fullName evidence="2">Uncharacterized protein TCIL3000_6_3270</fullName>
    </submittedName>
</protein>
<gene>
    <name evidence="2" type="ORF">TCIL3000_6_3270</name>
</gene>
<reference evidence="2" key="1">
    <citation type="journal article" date="2012" name="Proc. Natl. Acad. Sci. U.S.A.">
        <title>Antigenic diversity is generated by distinct evolutionary mechanisms in African trypanosome species.</title>
        <authorList>
            <person name="Jackson A.P."/>
            <person name="Berry A."/>
            <person name="Aslett M."/>
            <person name="Allison H.C."/>
            <person name="Burton P."/>
            <person name="Vavrova-Anderson J."/>
            <person name="Brown R."/>
            <person name="Browne H."/>
            <person name="Corton N."/>
            <person name="Hauser H."/>
            <person name="Gamble J."/>
            <person name="Gilderthorp R."/>
            <person name="Marcello L."/>
            <person name="McQuillan J."/>
            <person name="Otto T.D."/>
            <person name="Quail M.A."/>
            <person name="Sanders M.J."/>
            <person name="van Tonder A."/>
            <person name="Ginger M.L."/>
            <person name="Field M.C."/>
            <person name="Barry J.D."/>
            <person name="Hertz-Fowler C."/>
            <person name="Berriman M."/>
        </authorList>
    </citation>
    <scope>NUCLEOTIDE SEQUENCE</scope>
    <source>
        <strain evidence="2">IL3000</strain>
    </source>
</reference>
<feature type="non-terminal residue" evidence="2">
    <location>
        <position position="1"/>
    </location>
</feature>
<sequence length="693" mass="75396">LCHCISDAGDSGNGPRYCAKDNYTKCMYELRCLPLSGGELSSGITSSPPLEEKLGYATREDFIVAQQERLDALVAASRKRDLPLSIALPIDTYVRQISSSGERFVISVSPFTGLSLGDVIRSGWRLIEESDFEDILSCVEEYGSVCMQLPPHGNLTFSAILRQLNVRTGAAEASHRSRWVIGDWLLAPVSNVRHTVEETVRDLEWLLHSAFSKLNVLCGADGVVLQDNVLEARIDDTIERIRLGLSTGVWCRSRELVVTAQIYTPLNDDAPLTAKEEMPSIAGVGSTAKDLVGLVSQHQERLRHEQRIIHSSRKHRKSCGSSSASCLSSSSKGGDCFSVSMSSLRRTTDVSGDDTEKIPEIPSINDKIAVSKVFTTVRLDSGKGWQTPDMKKEKCNILSYLTELLESSAQYKLEYKKKEAEARKNHHDGLYSILLRSSFGLARRRNSNHIPHSSSSIGQKLGTPKLLTSVREKINGASAIVRRTVEPELLQREKLAFIDLPSCASKGISPRLKKTSLLHGPSSQLGGTARLNKRDLNIAVRSTTTSRGSRASKGRASGPSAGSVSSSLSSHINSNQGSAGSGVGQAHSARVVPRAWSSLRRNSNSARTARPSSVSYSTSSTRYTAVTLRRTPAGRRTIIGSSHLVKQPIQGNYSVEATPRAPRTSEMPAGRLGSQPARGSRAPSRGKITRRVK</sequence>
<dbReference type="VEuPathDB" id="TriTrypDB:TcIL3000_6_3270"/>
<feature type="region of interest" description="Disordered" evidence="1">
    <location>
        <begin position="513"/>
        <end position="622"/>
    </location>
</feature>
<name>G0UNW6_TRYCI</name>
<organism evidence="2">
    <name type="scientific">Trypanosoma congolense (strain IL3000)</name>
    <dbReference type="NCBI Taxonomy" id="1068625"/>
    <lineage>
        <taxon>Eukaryota</taxon>
        <taxon>Discoba</taxon>
        <taxon>Euglenozoa</taxon>
        <taxon>Kinetoplastea</taxon>
        <taxon>Metakinetoplastina</taxon>
        <taxon>Trypanosomatida</taxon>
        <taxon>Trypanosomatidae</taxon>
        <taxon>Trypanosoma</taxon>
        <taxon>Nannomonas</taxon>
    </lineage>
</organism>
<proteinExistence type="predicted"/>
<feature type="region of interest" description="Disordered" evidence="1">
    <location>
        <begin position="652"/>
        <end position="693"/>
    </location>
</feature>
<dbReference type="AlphaFoldDB" id="G0UNW6"/>